<dbReference type="GO" id="GO:0016757">
    <property type="term" value="F:glycosyltransferase activity"/>
    <property type="evidence" value="ECO:0007669"/>
    <property type="project" value="InterPro"/>
</dbReference>
<dbReference type="Proteomes" id="UP000177130">
    <property type="component" value="Unassembled WGS sequence"/>
</dbReference>
<dbReference type="Gene3D" id="3.40.50.2000">
    <property type="entry name" value="Glycogen Phosphorylase B"/>
    <property type="match status" value="2"/>
</dbReference>
<organism evidence="3 4">
    <name type="scientific">Candidatus Taylorbacteria bacterium RIFCSPHIGHO2_02_FULL_43_32b</name>
    <dbReference type="NCBI Taxonomy" id="1802306"/>
    <lineage>
        <taxon>Bacteria</taxon>
        <taxon>Candidatus Tayloriibacteriota</taxon>
    </lineage>
</organism>
<evidence type="ECO:0000313" key="4">
    <source>
        <dbReference type="Proteomes" id="UP000177130"/>
    </source>
</evidence>
<dbReference type="InterPro" id="IPR001296">
    <property type="entry name" value="Glyco_trans_1"/>
</dbReference>
<evidence type="ECO:0000313" key="3">
    <source>
        <dbReference type="EMBL" id="OHA22286.1"/>
    </source>
</evidence>
<dbReference type="STRING" id="1802306.A3C72_04275"/>
<protein>
    <recommendedName>
        <fullName evidence="5">Glycosyl transferase</fullName>
    </recommendedName>
</protein>
<gene>
    <name evidence="3" type="ORF">A3C72_04275</name>
</gene>
<dbReference type="AlphaFoldDB" id="A0A1G2MEG3"/>
<dbReference type="Pfam" id="PF13439">
    <property type="entry name" value="Glyco_transf_4"/>
    <property type="match status" value="1"/>
</dbReference>
<dbReference type="CDD" id="cd03802">
    <property type="entry name" value="GT4_AviGT4-like"/>
    <property type="match status" value="1"/>
</dbReference>
<feature type="domain" description="Glycosyl transferase family 1" evidence="1">
    <location>
        <begin position="171"/>
        <end position="294"/>
    </location>
</feature>
<dbReference type="Pfam" id="PF00534">
    <property type="entry name" value="Glycos_transf_1"/>
    <property type="match status" value="1"/>
</dbReference>
<proteinExistence type="predicted"/>
<evidence type="ECO:0000259" key="1">
    <source>
        <dbReference type="Pfam" id="PF00534"/>
    </source>
</evidence>
<dbReference type="PANTHER" id="PTHR12526:SF595">
    <property type="entry name" value="BLL5217 PROTEIN"/>
    <property type="match status" value="1"/>
</dbReference>
<reference evidence="3 4" key="1">
    <citation type="journal article" date="2016" name="Nat. Commun.">
        <title>Thousands of microbial genomes shed light on interconnected biogeochemical processes in an aquifer system.</title>
        <authorList>
            <person name="Anantharaman K."/>
            <person name="Brown C.T."/>
            <person name="Hug L.A."/>
            <person name="Sharon I."/>
            <person name="Castelle C.J."/>
            <person name="Probst A.J."/>
            <person name="Thomas B.C."/>
            <person name="Singh A."/>
            <person name="Wilkins M.J."/>
            <person name="Karaoz U."/>
            <person name="Brodie E.L."/>
            <person name="Williams K.H."/>
            <person name="Hubbard S.S."/>
            <person name="Banfield J.F."/>
        </authorList>
    </citation>
    <scope>NUCLEOTIDE SEQUENCE [LARGE SCALE GENOMIC DNA]</scope>
</reference>
<dbReference type="InterPro" id="IPR028098">
    <property type="entry name" value="Glyco_trans_4-like_N"/>
</dbReference>
<evidence type="ECO:0008006" key="5">
    <source>
        <dbReference type="Google" id="ProtNLM"/>
    </source>
</evidence>
<evidence type="ECO:0000259" key="2">
    <source>
        <dbReference type="Pfam" id="PF13439"/>
    </source>
</evidence>
<comment type="caution">
    <text evidence="3">The sequence shown here is derived from an EMBL/GenBank/DDBJ whole genome shotgun (WGS) entry which is preliminary data.</text>
</comment>
<sequence>MKIAQIAPLIERVPPKKYGGTERVVSALTEELVKRGHEVTLFASGDSLTQAKLYSIFPRSLSEIKMKDLFGLNPWTLLNIGMAYQMQDQFDIIHDHCSPACLPTANIAKTPVIVTMHGPFTPENKKLYQSLKKPNVVTISKEQFSVSDINHAGTVYNGLPMEHYPFGKTPGKYLLFVGRISMEKGVHFAIEAAEVLDLPLIIAAKLETVDVPYFREYVEPRLSEHIRWVGQVDESERNKLMSEALCFLHPVTWREPFGLTMIEAMACGCPVIAFNLGSIPEVVKNGETGFVVSSIDGMIDAILNIDSIDRETCRKHALLNFNARIMTDGYEAIYTKILSDSEKKS</sequence>
<accession>A0A1G2MEG3</accession>
<dbReference type="PANTHER" id="PTHR12526">
    <property type="entry name" value="GLYCOSYLTRANSFERASE"/>
    <property type="match status" value="1"/>
</dbReference>
<feature type="domain" description="Glycosyltransferase subfamily 4-like N-terminal" evidence="2">
    <location>
        <begin position="18"/>
        <end position="131"/>
    </location>
</feature>
<dbReference type="SUPFAM" id="SSF53756">
    <property type="entry name" value="UDP-Glycosyltransferase/glycogen phosphorylase"/>
    <property type="match status" value="1"/>
</dbReference>
<dbReference type="EMBL" id="MHRK01000055">
    <property type="protein sequence ID" value="OHA22286.1"/>
    <property type="molecule type" value="Genomic_DNA"/>
</dbReference>
<name>A0A1G2MEG3_9BACT</name>